<gene>
    <name evidence="1 3" type="primary">lptD</name>
    <name evidence="3" type="ORF">Q0812_02845</name>
</gene>
<reference evidence="3" key="1">
    <citation type="submission" date="2023-07" db="EMBL/GenBank/DDBJ databases">
        <title>Brevundimonas soil sp. nov., isolated from the soil of chemical plant.</title>
        <authorList>
            <person name="Wu N."/>
        </authorList>
    </citation>
    <scope>NUCLEOTIDE SEQUENCE</scope>
    <source>
        <strain evidence="3">XZ-24</strain>
    </source>
</reference>
<accession>A0ABT8SKK5</accession>
<comment type="caution">
    <text evidence="1">Lacks conserved residue(s) required for the propagation of feature annotation.</text>
</comment>
<dbReference type="PANTHER" id="PTHR30189:SF1">
    <property type="entry name" value="LPS-ASSEMBLY PROTEIN LPTD"/>
    <property type="match status" value="1"/>
</dbReference>
<dbReference type="HAMAP" id="MF_01411">
    <property type="entry name" value="LPS_assembly_LptD"/>
    <property type="match status" value="1"/>
</dbReference>
<keyword evidence="1" id="KW-0472">Membrane</keyword>
<comment type="caution">
    <text evidence="3">The sequence shown here is derived from an EMBL/GenBank/DDBJ whole genome shotgun (WGS) entry which is preliminary data.</text>
</comment>
<evidence type="ECO:0000259" key="2">
    <source>
        <dbReference type="Pfam" id="PF04453"/>
    </source>
</evidence>
<dbReference type="InterPro" id="IPR007543">
    <property type="entry name" value="LptD_C"/>
</dbReference>
<keyword evidence="1" id="KW-0998">Cell outer membrane</keyword>
<keyword evidence="1" id="KW-0732">Signal</keyword>
<feature type="signal peptide" evidence="1">
    <location>
        <begin position="1"/>
        <end position="39"/>
    </location>
</feature>
<dbReference type="InterPro" id="IPR020889">
    <property type="entry name" value="LipoPS_assembly_LptD"/>
</dbReference>
<keyword evidence="4" id="KW-1185">Reference proteome</keyword>
<sequence precursor="true">MISRRPLDRSGARPNARLSLIAGAAAAAVLTGLTGQARADEPPASCQTRCVDIPVPAQTAAPPELAPGEKGPDGLAPGELYIEGDAVTGVQDSDEVQADGSVQARYEGRTLRADHLTYNRQSGLVTARGNAQIINPDGTVQYADTVTLDDDLLAGVATGFATRLEDGVKLAAATAVRRSETVNELNRAVFTPCLICTEDGEPREPTWSIQADRVIQDQGARTVYYRDAVIRVAGVPVFYSPVFWHPDPTAERASGLLVPEVSISDRRGVSYEQPYLWVISPYQDLIISPQINTEVNPLLNLDWRKRFWSGEVRGRGGVTYEQDFGDVALRDGSGNVLTNPVTGDILYDRNVQYGEERTRSYILADGVFNIDENWRWGFSAERTNDKFMFDRYSISDVYTDRGLYLTDYRRLISQIYAERQTPTSYFSIAAMAFQSLRAVGDFTQPTLIGFQDDGVLPIVAPLVESRFDLGRIAGGRLRLRGSAVALTRTDYVGAPVLNPAYAVPGAPDGAAGLPGVDTRRASAVLDWRRVMITEGGLRFEPFAEARGDAYSISELAAGAPDESIFRASATLGVDLRYPLIRRFGWGHMLLEPMAQIAISPDADIDPRIPNEDSQAVELDETTLFETSKFPGYDLYEGGLRVSLGGRLSAEWGQGRRASLFVGRMYRANEEVGYRRPTAGNPAVTYDPTGISETESDWVVAATFTPFARVNGFSRARLDGDTFDIRRAETGVTAFYQRNFVSIRHVIERTDPDPVAGGLTDFQYVQASGQLFIRGPWGLTANVTRDLDENLWRRSEVGFLYEDDCIRVEVVYERNENSILARDRASEGVFLRLTLATFGVSGYERTSSR</sequence>
<dbReference type="Pfam" id="PF04453">
    <property type="entry name" value="LptD"/>
    <property type="match status" value="1"/>
</dbReference>
<proteinExistence type="inferred from homology"/>
<name>A0ABT8SKK5_9CAUL</name>
<dbReference type="RefSeq" id="WP_302108777.1">
    <property type="nucleotide sequence ID" value="NZ_JAUKTR010000001.1"/>
</dbReference>
<protein>
    <recommendedName>
        <fullName evidence="1">LPS-assembly protein LptD</fullName>
    </recommendedName>
</protein>
<organism evidence="3 4">
    <name type="scientific">Peiella sedimenti</name>
    <dbReference type="NCBI Taxonomy" id="3061083"/>
    <lineage>
        <taxon>Bacteria</taxon>
        <taxon>Pseudomonadati</taxon>
        <taxon>Pseudomonadota</taxon>
        <taxon>Alphaproteobacteria</taxon>
        <taxon>Caulobacterales</taxon>
        <taxon>Caulobacteraceae</taxon>
        <taxon>Peiella</taxon>
    </lineage>
</organism>
<comment type="function">
    <text evidence="1">Involved in the assembly of lipopolysaccharide (LPS) at the surface of the outer membrane.</text>
</comment>
<feature type="domain" description="LptD C-terminal" evidence="2">
    <location>
        <begin position="358"/>
        <end position="769"/>
    </location>
</feature>
<dbReference type="Proteomes" id="UP001169063">
    <property type="component" value="Unassembled WGS sequence"/>
</dbReference>
<evidence type="ECO:0000313" key="4">
    <source>
        <dbReference type="Proteomes" id="UP001169063"/>
    </source>
</evidence>
<dbReference type="EMBL" id="JAUKTR010000001">
    <property type="protein sequence ID" value="MDO1558363.1"/>
    <property type="molecule type" value="Genomic_DNA"/>
</dbReference>
<dbReference type="InterPro" id="IPR050218">
    <property type="entry name" value="LptD"/>
</dbReference>
<comment type="subcellular location">
    <subcellularLocation>
        <location evidence="1">Cell outer membrane</location>
    </subcellularLocation>
</comment>
<comment type="subunit">
    <text evidence="1">Component of the lipopolysaccharide transport and assembly complex.</text>
</comment>
<dbReference type="PANTHER" id="PTHR30189">
    <property type="entry name" value="LPS-ASSEMBLY PROTEIN"/>
    <property type="match status" value="1"/>
</dbReference>
<evidence type="ECO:0000256" key="1">
    <source>
        <dbReference type="HAMAP-Rule" id="MF_01411"/>
    </source>
</evidence>
<feature type="chain" id="PRO_5044924784" description="LPS-assembly protein LptD" evidence="1">
    <location>
        <begin position="40"/>
        <end position="848"/>
    </location>
</feature>
<comment type="similarity">
    <text evidence="1">Belongs to the LptD family.</text>
</comment>
<evidence type="ECO:0000313" key="3">
    <source>
        <dbReference type="EMBL" id="MDO1558363.1"/>
    </source>
</evidence>